<keyword evidence="6" id="KW-1185">Reference proteome</keyword>
<dbReference type="Pfam" id="PF13336">
    <property type="entry name" value="AcetylCoA_hyd_C"/>
    <property type="match status" value="1"/>
</dbReference>
<name>A0A521CKT4_SACCC</name>
<comment type="similarity">
    <text evidence="1">Belongs to the acetyl-CoA hydrolase/transferase family.</text>
</comment>
<evidence type="ECO:0000259" key="4">
    <source>
        <dbReference type="Pfam" id="PF13336"/>
    </source>
</evidence>
<gene>
    <name evidence="5" type="ORF">SAMN06265379_103184</name>
</gene>
<reference evidence="5 6" key="1">
    <citation type="submission" date="2017-05" db="EMBL/GenBank/DDBJ databases">
        <authorList>
            <person name="Varghese N."/>
            <person name="Submissions S."/>
        </authorList>
    </citation>
    <scope>NUCLEOTIDE SEQUENCE [LARGE SCALE GENOMIC DNA]</scope>
    <source>
        <strain evidence="5 6">DSM 27040</strain>
    </source>
</reference>
<keyword evidence="5" id="KW-0378">Hydrolase</keyword>
<dbReference type="AlphaFoldDB" id="A0A521CKT4"/>
<dbReference type="PANTHER" id="PTHR21432">
    <property type="entry name" value="ACETYL-COA HYDROLASE-RELATED"/>
    <property type="match status" value="1"/>
</dbReference>
<dbReference type="InterPro" id="IPR026888">
    <property type="entry name" value="AcetylCoA_hyd_C"/>
</dbReference>
<proteinExistence type="inferred from homology"/>
<dbReference type="GO" id="GO:0006083">
    <property type="term" value="P:acetate metabolic process"/>
    <property type="evidence" value="ECO:0007669"/>
    <property type="project" value="InterPro"/>
</dbReference>
<dbReference type="GO" id="GO:0016787">
    <property type="term" value="F:hydrolase activity"/>
    <property type="evidence" value="ECO:0007669"/>
    <property type="project" value="UniProtKB-KW"/>
</dbReference>
<dbReference type="InterPro" id="IPR046433">
    <property type="entry name" value="ActCoA_hydro"/>
</dbReference>
<dbReference type="Proteomes" id="UP000319040">
    <property type="component" value="Unassembled WGS sequence"/>
</dbReference>
<feature type="domain" description="Acetyl-CoA hydrolase/transferase N-terminal" evidence="3">
    <location>
        <begin position="4"/>
        <end position="176"/>
    </location>
</feature>
<keyword evidence="2" id="KW-0808">Transferase</keyword>
<dbReference type="Gene3D" id="3.40.1080.20">
    <property type="entry name" value="Acetyl-CoA hydrolase/transferase C-terminal domain"/>
    <property type="match status" value="1"/>
</dbReference>
<evidence type="ECO:0000256" key="2">
    <source>
        <dbReference type="ARBA" id="ARBA00022679"/>
    </source>
</evidence>
<dbReference type="RefSeq" id="WP_142532896.1">
    <property type="nucleotide sequence ID" value="NZ_FXTB01000003.1"/>
</dbReference>
<dbReference type="Pfam" id="PF02550">
    <property type="entry name" value="AcetylCoA_hydro"/>
    <property type="match status" value="1"/>
</dbReference>
<evidence type="ECO:0000256" key="1">
    <source>
        <dbReference type="ARBA" id="ARBA00009632"/>
    </source>
</evidence>
<dbReference type="Gene3D" id="3.40.1080.10">
    <property type="entry name" value="Glutaconate Coenzyme A-transferase"/>
    <property type="match status" value="1"/>
</dbReference>
<dbReference type="Gene3D" id="3.30.750.70">
    <property type="entry name" value="4-hydroxybutyrate coenzyme like domains"/>
    <property type="match status" value="1"/>
</dbReference>
<sequence length="435" mass="47498">MQYKSVSAEEAVKVIKSGDRVHLSSVAVTPHKLIKAMVNRGRNKEFYDVKIQHIHIENKVDFADPEFEGIFVSEQFFVGGNLRKQTQAGYADYIPAFLSETQKLIREGYLKVNVALVMVSKPDKHGFVSLGTSVDATKAAIECADVVIALVNSNVPRAWGDAIFHMNEIDYFVEDDSPLYVHEMGELTETDIAIGKNVAELIEDGACLQMGIGGIPNAVLAQLGNHKDLGVHTEMFADGILPLVESGVVTGKRKQIDQGKMVASFLMGSKKLYDFIDDNPMVAMMDVKHTNSVNIIRQNDKVTAINSALAIDITGQVCADSIGTTHYSGVGGQIDFIRGAGYSKGGLPIIAMPSVTAKGLSKISPTLLPGSGVVTTRANMHWFVTEFGAVNLYGKTMQERAKQIISVAHPDHQEELDKAAFERFGPHYRFVNKNV</sequence>
<protein>
    <submittedName>
        <fullName evidence="5">Acyl-CoA hydrolase</fullName>
    </submittedName>
</protein>
<evidence type="ECO:0000259" key="3">
    <source>
        <dbReference type="Pfam" id="PF02550"/>
    </source>
</evidence>
<dbReference type="InterPro" id="IPR038460">
    <property type="entry name" value="AcetylCoA_hyd_C_sf"/>
</dbReference>
<evidence type="ECO:0000313" key="6">
    <source>
        <dbReference type="Proteomes" id="UP000319040"/>
    </source>
</evidence>
<dbReference type="InterPro" id="IPR037171">
    <property type="entry name" value="NagB/RpiA_transferase-like"/>
</dbReference>
<dbReference type="EMBL" id="FXTB01000003">
    <property type="protein sequence ID" value="SMO59341.1"/>
    <property type="molecule type" value="Genomic_DNA"/>
</dbReference>
<organism evidence="5 6">
    <name type="scientific">Saccharicrinis carchari</name>
    <dbReference type="NCBI Taxonomy" id="1168039"/>
    <lineage>
        <taxon>Bacteria</taxon>
        <taxon>Pseudomonadati</taxon>
        <taxon>Bacteroidota</taxon>
        <taxon>Bacteroidia</taxon>
        <taxon>Marinilabiliales</taxon>
        <taxon>Marinilabiliaceae</taxon>
        <taxon>Saccharicrinis</taxon>
    </lineage>
</organism>
<dbReference type="GO" id="GO:0008775">
    <property type="term" value="F:acetate CoA-transferase activity"/>
    <property type="evidence" value="ECO:0007669"/>
    <property type="project" value="InterPro"/>
</dbReference>
<dbReference type="OrthoDB" id="9801795at2"/>
<feature type="domain" description="Acetyl-CoA hydrolase/transferase C-terminal" evidence="4">
    <location>
        <begin position="268"/>
        <end position="420"/>
    </location>
</feature>
<dbReference type="SUPFAM" id="SSF100950">
    <property type="entry name" value="NagB/RpiA/CoA transferase-like"/>
    <property type="match status" value="2"/>
</dbReference>
<evidence type="ECO:0000313" key="5">
    <source>
        <dbReference type="EMBL" id="SMO59341.1"/>
    </source>
</evidence>
<dbReference type="PANTHER" id="PTHR21432:SF20">
    <property type="entry name" value="ACETYL-COA HYDROLASE"/>
    <property type="match status" value="1"/>
</dbReference>
<accession>A0A521CKT4</accession>
<dbReference type="InterPro" id="IPR003702">
    <property type="entry name" value="ActCoA_hydro_N"/>
</dbReference>